<dbReference type="Proteomes" id="UP000199403">
    <property type="component" value="Unassembled WGS sequence"/>
</dbReference>
<sequence>MRTRKDPGTRTRNRVNSKDLKKKLEADEEVWVLMIQQSPSVRTAARKVYKQVIADERPVPYFVNHSGTENFLSVHKSVLEKLVKIN</sequence>
<evidence type="ECO:0000313" key="2">
    <source>
        <dbReference type="Proteomes" id="UP000199403"/>
    </source>
</evidence>
<protein>
    <submittedName>
        <fullName evidence="1">Uncharacterized protein</fullName>
    </submittedName>
</protein>
<keyword evidence="2" id="KW-1185">Reference proteome</keyword>
<dbReference type="STRING" id="1416801.SAMN05192553_102154"/>
<gene>
    <name evidence="1" type="ORF">SAMN05192553_102154</name>
</gene>
<dbReference type="RefSeq" id="WP_092170664.1">
    <property type="nucleotide sequence ID" value="NZ_FNZH01000002.1"/>
</dbReference>
<evidence type="ECO:0000313" key="1">
    <source>
        <dbReference type="EMBL" id="SEJ05528.1"/>
    </source>
</evidence>
<proteinExistence type="predicted"/>
<organism evidence="1 2">
    <name type="scientific">Cyclobacterium xiamenense</name>
    <dbReference type="NCBI Taxonomy" id="1297121"/>
    <lineage>
        <taxon>Bacteria</taxon>
        <taxon>Pseudomonadati</taxon>
        <taxon>Bacteroidota</taxon>
        <taxon>Cytophagia</taxon>
        <taxon>Cytophagales</taxon>
        <taxon>Cyclobacteriaceae</taxon>
        <taxon>Cyclobacterium</taxon>
    </lineage>
</organism>
<dbReference type="EMBL" id="FNZH01000002">
    <property type="protein sequence ID" value="SEJ05528.1"/>
    <property type="molecule type" value="Genomic_DNA"/>
</dbReference>
<dbReference type="AlphaFoldDB" id="A0A1H6VLL6"/>
<reference evidence="2" key="1">
    <citation type="submission" date="2016-10" db="EMBL/GenBank/DDBJ databases">
        <authorList>
            <person name="Varghese N."/>
            <person name="Submissions S."/>
        </authorList>
    </citation>
    <scope>NUCLEOTIDE SEQUENCE [LARGE SCALE GENOMIC DNA]</scope>
    <source>
        <strain evidence="2">IBRC-M 10761</strain>
    </source>
</reference>
<accession>A0A1H6VLL6</accession>
<name>A0A1H6VLL6_9BACT</name>